<dbReference type="SUPFAM" id="SSF55874">
    <property type="entry name" value="ATPase domain of HSP90 chaperone/DNA topoisomerase II/histidine kinase"/>
    <property type="match status" value="1"/>
</dbReference>
<proteinExistence type="predicted"/>
<evidence type="ECO:0000256" key="3">
    <source>
        <dbReference type="ARBA" id="ARBA00012438"/>
    </source>
</evidence>
<feature type="domain" description="Histidine kinase" evidence="10">
    <location>
        <begin position="368"/>
        <end position="584"/>
    </location>
</feature>
<evidence type="ECO:0000313" key="13">
    <source>
        <dbReference type="Proteomes" id="UP000220251"/>
    </source>
</evidence>
<keyword evidence="6 12" id="KW-0418">Kinase</keyword>
<evidence type="ECO:0000256" key="7">
    <source>
        <dbReference type="ARBA" id="ARBA00023012"/>
    </source>
</evidence>
<gene>
    <name evidence="12" type="ORF">ELAC_0035</name>
</gene>
<dbReference type="GO" id="GO:0016036">
    <property type="term" value="P:cellular response to phosphate starvation"/>
    <property type="evidence" value="ECO:0007669"/>
    <property type="project" value="TreeGrafter"/>
</dbReference>
<dbReference type="Gene3D" id="6.10.340.10">
    <property type="match status" value="1"/>
</dbReference>
<dbReference type="InterPro" id="IPR035965">
    <property type="entry name" value="PAS-like_dom_sf"/>
</dbReference>
<keyword evidence="7" id="KW-0902">Two-component regulatory system</keyword>
<dbReference type="Pfam" id="PF00989">
    <property type="entry name" value="PAS"/>
    <property type="match status" value="1"/>
</dbReference>
<dbReference type="InterPro" id="IPR050351">
    <property type="entry name" value="BphY/WalK/GraS-like"/>
</dbReference>
<evidence type="ECO:0000259" key="10">
    <source>
        <dbReference type="PROSITE" id="PS50109"/>
    </source>
</evidence>
<feature type="transmembrane region" description="Helical" evidence="9">
    <location>
        <begin position="164"/>
        <end position="185"/>
    </location>
</feature>
<dbReference type="InterPro" id="IPR036890">
    <property type="entry name" value="HATPase_C_sf"/>
</dbReference>
<dbReference type="PANTHER" id="PTHR45453:SF1">
    <property type="entry name" value="PHOSPHATE REGULON SENSOR PROTEIN PHOR"/>
    <property type="match status" value="1"/>
</dbReference>
<dbReference type="Gene3D" id="3.30.450.20">
    <property type="entry name" value="PAS domain"/>
    <property type="match status" value="1"/>
</dbReference>
<dbReference type="InterPro" id="IPR003594">
    <property type="entry name" value="HATPase_dom"/>
</dbReference>
<dbReference type="Gene3D" id="1.10.287.130">
    <property type="match status" value="1"/>
</dbReference>
<dbReference type="GO" id="GO:0006355">
    <property type="term" value="P:regulation of DNA-templated transcription"/>
    <property type="evidence" value="ECO:0007669"/>
    <property type="project" value="InterPro"/>
</dbReference>
<dbReference type="EMBL" id="CWGJ01000001">
    <property type="protein sequence ID" value="CRX37399.1"/>
    <property type="molecule type" value="Genomic_DNA"/>
</dbReference>
<dbReference type="FunFam" id="1.10.287.130:FF:000001">
    <property type="entry name" value="Two-component sensor histidine kinase"/>
    <property type="match status" value="1"/>
</dbReference>
<dbReference type="SMART" id="SM00091">
    <property type="entry name" value="PAS"/>
    <property type="match status" value="1"/>
</dbReference>
<dbReference type="InterPro" id="IPR003660">
    <property type="entry name" value="HAMP_dom"/>
</dbReference>
<reference evidence="13" key="1">
    <citation type="submission" date="2015-06" db="EMBL/GenBank/DDBJ databases">
        <authorList>
            <person name="Bertelli C."/>
        </authorList>
    </citation>
    <scope>NUCLEOTIDE SEQUENCE [LARGE SCALE GENOMIC DNA]</scope>
    <source>
        <strain evidence="13">CRIB-30</strain>
    </source>
</reference>
<evidence type="ECO:0000256" key="8">
    <source>
        <dbReference type="ARBA" id="ARBA00023136"/>
    </source>
</evidence>
<dbReference type="InterPro" id="IPR004358">
    <property type="entry name" value="Sig_transdc_His_kin-like_C"/>
</dbReference>
<dbReference type="InterPro" id="IPR013767">
    <property type="entry name" value="PAS_fold"/>
</dbReference>
<dbReference type="Pfam" id="PF02518">
    <property type="entry name" value="HATPase_c"/>
    <property type="match status" value="1"/>
</dbReference>
<dbReference type="PROSITE" id="PS50885">
    <property type="entry name" value="HAMP"/>
    <property type="match status" value="1"/>
</dbReference>
<evidence type="ECO:0000256" key="9">
    <source>
        <dbReference type="SAM" id="Phobius"/>
    </source>
</evidence>
<dbReference type="Gene3D" id="3.30.565.10">
    <property type="entry name" value="Histidine kinase-like ATPase, C-terminal domain"/>
    <property type="match status" value="1"/>
</dbReference>
<dbReference type="InterPro" id="IPR003661">
    <property type="entry name" value="HisK_dim/P_dom"/>
</dbReference>
<dbReference type="PRINTS" id="PR00344">
    <property type="entry name" value="BCTRLSENSOR"/>
</dbReference>
<dbReference type="GO" id="GO:0005886">
    <property type="term" value="C:plasma membrane"/>
    <property type="evidence" value="ECO:0007669"/>
    <property type="project" value="TreeGrafter"/>
</dbReference>
<organism evidence="12 13">
    <name type="scientific">Estrella lausannensis</name>
    <dbReference type="NCBI Taxonomy" id="483423"/>
    <lineage>
        <taxon>Bacteria</taxon>
        <taxon>Pseudomonadati</taxon>
        <taxon>Chlamydiota</taxon>
        <taxon>Chlamydiia</taxon>
        <taxon>Parachlamydiales</taxon>
        <taxon>Candidatus Criblamydiaceae</taxon>
        <taxon>Estrella</taxon>
    </lineage>
</organism>
<dbReference type="SUPFAM" id="SSF55785">
    <property type="entry name" value="PYP-like sensor domain (PAS domain)"/>
    <property type="match status" value="1"/>
</dbReference>
<accession>A0A0H5DPJ8</accession>
<dbReference type="FunFam" id="3.30.565.10:FF:000006">
    <property type="entry name" value="Sensor histidine kinase WalK"/>
    <property type="match status" value="1"/>
</dbReference>
<evidence type="ECO:0000256" key="4">
    <source>
        <dbReference type="ARBA" id="ARBA00022553"/>
    </source>
</evidence>
<dbReference type="EC" id="2.7.13.3" evidence="3"/>
<dbReference type="RefSeq" id="WP_098037255.1">
    <property type="nucleotide sequence ID" value="NZ_CWGJ01000001.1"/>
</dbReference>
<dbReference type="OrthoDB" id="9796330at2"/>
<dbReference type="GO" id="GO:0004721">
    <property type="term" value="F:phosphoprotein phosphatase activity"/>
    <property type="evidence" value="ECO:0007669"/>
    <property type="project" value="TreeGrafter"/>
</dbReference>
<dbReference type="InterPro" id="IPR000014">
    <property type="entry name" value="PAS"/>
</dbReference>
<dbReference type="AlphaFoldDB" id="A0A0H5DPJ8"/>
<comment type="catalytic activity">
    <reaction evidence="1">
        <text>ATP + protein L-histidine = ADP + protein N-phospho-L-histidine.</text>
        <dbReference type="EC" id="2.7.13.3"/>
    </reaction>
</comment>
<feature type="transmembrane region" description="Helical" evidence="9">
    <location>
        <begin position="6"/>
        <end position="27"/>
    </location>
</feature>
<evidence type="ECO:0000256" key="2">
    <source>
        <dbReference type="ARBA" id="ARBA00004370"/>
    </source>
</evidence>
<evidence type="ECO:0000259" key="11">
    <source>
        <dbReference type="PROSITE" id="PS50885"/>
    </source>
</evidence>
<protein>
    <recommendedName>
        <fullName evidence="3">histidine kinase</fullName>
        <ecNumber evidence="3">2.7.13.3</ecNumber>
    </recommendedName>
</protein>
<dbReference type="PROSITE" id="PS50109">
    <property type="entry name" value="HIS_KIN"/>
    <property type="match status" value="1"/>
</dbReference>
<comment type="subcellular location">
    <subcellularLocation>
        <location evidence="2">Membrane</location>
    </subcellularLocation>
</comment>
<evidence type="ECO:0000256" key="1">
    <source>
        <dbReference type="ARBA" id="ARBA00000085"/>
    </source>
</evidence>
<name>A0A0H5DPJ8_9BACT</name>
<evidence type="ECO:0000256" key="6">
    <source>
        <dbReference type="ARBA" id="ARBA00022777"/>
    </source>
</evidence>
<keyword evidence="13" id="KW-1185">Reference proteome</keyword>
<dbReference type="CDD" id="cd00075">
    <property type="entry name" value="HATPase"/>
    <property type="match status" value="1"/>
</dbReference>
<evidence type="ECO:0000313" key="12">
    <source>
        <dbReference type="EMBL" id="CRX37399.1"/>
    </source>
</evidence>
<dbReference type="GO" id="GO:0000155">
    <property type="term" value="F:phosphorelay sensor kinase activity"/>
    <property type="evidence" value="ECO:0007669"/>
    <property type="project" value="InterPro"/>
</dbReference>
<dbReference type="SUPFAM" id="SSF47384">
    <property type="entry name" value="Homodimeric domain of signal transducing histidine kinase"/>
    <property type="match status" value="1"/>
</dbReference>
<keyword evidence="5" id="KW-0808">Transferase</keyword>
<evidence type="ECO:0000256" key="5">
    <source>
        <dbReference type="ARBA" id="ARBA00022679"/>
    </source>
</evidence>
<keyword evidence="8 9" id="KW-0472">Membrane</keyword>
<sequence>MFSFRQKIFISYIGVFLLFLVLLFPFATKTVDEIVAKTMSDRADEMIVKLKEAKTDDALIRRMKELKWMIFFRVSIITDERKVLYDSHAKKLLGPSFSQDYTLDHPEVAQAFRVGVGYYEGYSRLFKQDFAYMAKAFDFHGKTYVLRMAFPYRYIISLTRDFEIGFLGLATLVLLLFSIMTWFIINHLTNPIQQIIRAVKPYQEGTQNVIPEIRIRSSNTKDDFGKLAMTLNSLSQRIQSHINSLTMERNEKEAVLESLVEGVVAVDNSMVVQFANAMALKFLEKDKDTILGKNFSSSEKPSWEELLKRCQDKEEVLKISERLKIEGRTLFLDIVAAPKKARSGAILVIQDNTSQHKILEMRKDFIANASHELKTPITVIRGFAETLHDNPELPLETTTEITGKIVRSCERMTTLIKDLLTLADIEHLQESRLVPCDIIEILEVCVSMLQDAHPTAEVIFNLGQTDSIAISADKQLMELALWNLLENAAKYSNPPAHITVLVEDRSEDVVITIADKGIGIPPEDVEHIFQRFYTVNRMHSKKMGGAGLGLSLVETIISKHNGKISVESEVGKGTTFTIRLPKRPSTN</sequence>
<keyword evidence="9" id="KW-1133">Transmembrane helix</keyword>
<dbReference type="InterPro" id="IPR005467">
    <property type="entry name" value="His_kinase_dom"/>
</dbReference>
<dbReference type="SMART" id="SM00387">
    <property type="entry name" value="HATPase_c"/>
    <property type="match status" value="1"/>
</dbReference>
<dbReference type="SMART" id="SM00388">
    <property type="entry name" value="HisKA"/>
    <property type="match status" value="1"/>
</dbReference>
<feature type="domain" description="HAMP" evidence="11">
    <location>
        <begin position="186"/>
        <end position="243"/>
    </location>
</feature>
<dbReference type="PANTHER" id="PTHR45453">
    <property type="entry name" value="PHOSPHATE REGULON SENSOR PROTEIN PHOR"/>
    <property type="match status" value="1"/>
</dbReference>
<keyword evidence="9" id="KW-0812">Transmembrane</keyword>
<dbReference type="Pfam" id="PF00512">
    <property type="entry name" value="HisKA"/>
    <property type="match status" value="1"/>
</dbReference>
<dbReference type="CDD" id="cd00082">
    <property type="entry name" value="HisKA"/>
    <property type="match status" value="1"/>
</dbReference>
<dbReference type="Proteomes" id="UP000220251">
    <property type="component" value="Unassembled WGS sequence"/>
</dbReference>
<keyword evidence="4" id="KW-0597">Phosphoprotein</keyword>
<dbReference type="InterPro" id="IPR036097">
    <property type="entry name" value="HisK_dim/P_sf"/>
</dbReference>